<dbReference type="GO" id="GO:0004930">
    <property type="term" value="F:G protein-coupled receptor activity"/>
    <property type="evidence" value="ECO:0007669"/>
    <property type="project" value="InterPro"/>
</dbReference>
<keyword evidence="4" id="KW-0472">Membrane</keyword>
<protein>
    <submittedName>
        <fullName evidence="5">Melatonin receptor type 1A-like</fullName>
    </submittedName>
</protein>
<dbReference type="Gene3D" id="1.20.1070.10">
    <property type="entry name" value="Rhodopsin 7-helix transmembrane proteins"/>
    <property type="match status" value="1"/>
</dbReference>
<keyword evidence="2" id="KW-0812">Transmembrane</keyword>
<proteinExistence type="predicted"/>
<dbReference type="Proteomes" id="UP001152795">
    <property type="component" value="Unassembled WGS sequence"/>
</dbReference>
<dbReference type="Pfam" id="PF00001">
    <property type="entry name" value="7tm_1"/>
    <property type="match status" value="1"/>
</dbReference>
<dbReference type="PRINTS" id="PR00237">
    <property type="entry name" value="GPCRRHODOPSN"/>
</dbReference>
<dbReference type="OrthoDB" id="10042731at2759"/>
<accession>A0A7D9I2K3</accession>
<gene>
    <name evidence="5" type="ORF">PACLA_8A059547</name>
</gene>
<dbReference type="AlphaFoldDB" id="A0A7D9I2K3"/>
<dbReference type="CDD" id="cd00637">
    <property type="entry name" value="7tm_classA_rhodopsin-like"/>
    <property type="match status" value="1"/>
</dbReference>
<dbReference type="PANTHER" id="PTHR45698:SF1">
    <property type="entry name" value="TRACE AMINE-ASSOCIATED RECEPTOR 13C-LIKE"/>
    <property type="match status" value="1"/>
</dbReference>
<dbReference type="EMBL" id="CACRXK020003412">
    <property type="protein sequence ID" value="CAB3998686.1"/>
    <property type="molecule type" value="Genomic_DNA"/>
</dbReference>
<comment type="caution">
    <text evidence="5">The sequence shown here is derived from an EMBL/GenBank/DDBJ whole genome shotgun (WGS) entry which is preliminary data.</text>
</comment>
<dbReference type="InterPro" id="IPR017452">
    <property type="entry name" value="GPCR_Rhodpsn_7TM"/>
</dbReference>
<evidence type="ECO:0000256" key="4">
    <source>
        <dbReference type="ARBA" id="ARBA00023136"/>
    </source>
</evidence>
<organism evidence="5 6">
    <name type="scientific">Paramuricea clavata</name>
    <name type="common">Red gorgonian</name>
    <name type="synonym">Violescent sea-whip</name>
    <dbReference type="NCBI Taxonomy" id="317549"/>
    <lineage>
        <taxon>Eukaryota</taxon>
        <taxon>Metazoa</taxon>
        <taxon>Cnidaria</taxon>
        <taxon>Anthozoa</taxon>
        <taxon>Octocorallia</taxon>
        <taxon>Malacalcyonacea</taxon>
        <taxon>Plexauridae</taxon>
        <taxon>Paramuricea</taxon>
    </lineage>
</organism>
<comment type="subcellular location">
    <subcellularLocation>
        <location evidence="1">Membrane</location>
    </subcellularLocation>
</comment>
<keyword evidence="3" id="KW-1133">Transmembrane helix</keyword>
<dbReference type="InterPro" id="IPR000276">
    <property type="entry name" value="GPCR_Rhodpsn"/>
</dbReference>
<dbReference type="PANTHER" id="PTHR45698">
    <property type="entry name" value="TRACE AMINE-ASSOCIATED RECEPTOR 19N-RELATED"/>
    <property type="match status" value="1"/>
</dbReference>
<dbReference type="GO" id="GO:0016020">
    <property type="term" value="C:membrane"/>
    <property type="evidence" value="ECO:0007669"/>
    <property type="project" value="UniProtKB-SubCell"/>
</dbReference>
<keyword evidence="5" id="KW-0675">Receptor</keyword>
<reference evidence="5" key="1">
    <citation type="submission" date="2020-04" db="EMBL/GenBank/DDBJ databases">
        <authorList>
            <person name="Alioto T."/>
            <person name="Alioto T."/>
            <person name="Gomez Garrido J."/>
        </authorList>
    </citation>
    <scope>NUCLEOTIDE SEQUENCE</scope>
    <source>
        <strain evidence="5">A484AB</strain>
    </source>
</reference>
<dbReference type="SMART" id="SM01381">
    <property type="entry name" value="7TM_GPCR_Srsx"/>
    <property type="match status" value="1"/>
</dbReference>
<dbReference type="SUPFAM" id="SSF81321">
    <property type="entry name" value="Family A G protein-coupled receptor-like"/>
    <property type="match status" value="1"/>
</dbReference>
<dbReference type="PROSITE" id="PS50262">
    <property type="entry name" value="G_PROTEIN_RECEP_F1_2"/>
    <property type="match status" value="1"/>
</dbReference>
<evidence type="ECO:0000256" key="1">
    <source>
        <dbReference type="ARBA" id="ARBA00004370"/>
    </source>
</evidence>
<keyword evidence="6" id="KW-1185">Reference proteome</keyword>
<sequence length="349" mass="39408">MEQIVSAALFGIISVVTLTGNILVVVLFIKRRDWLKNAHTCLLLALAIQDIIIAINLSVLPGFALPADVYDLPTHPKLRELYCSLVWSWYVPFALSVASIYTCLMLAVDRLLAVWKPSTYKRFCSSAKIIATMVILPWIAGFGFEITTVLNTQSSRKDNGSYVCMRVQVGRSPENMMTSLLLFIAKGFFPGVLMTIAYGKMMITIKQSSLRVSCNTTGASHLSRNKIKSDLALRRITRMVCAASALVVICWLPDRIYFCLFELNFIEIDNSMHNGFHILAFLNTSLNPVLYNFSNKQYKDEFKIILCSLFRRNPASTKTKDSCTHHNRQERVGFDNISESNRKQYVSSV</sequence>
<evidence type="ECO:0000256" key="2">
    <source>
        <dbReference type="ARBA" id="ARBA00022692"/>
    </source>
</evidence>
<evidence type="ECO:0000313" key="5">
    <source>
        <dbReference type="EMBL" id="CAB3998686.1"/>
    </source>
</evidence>
<name>A0A7D9I2K3_PARCT</name>
<evidence type="ECO:0000313" key="6">
    <source>
        <dbReference type="Proteomes" id="UP001152795"/>
    </source>
</evidence>
<evidence type="ECO:0000256" key="3">
    <source>
        <dbReference type="ARBA" id="ARBA00022989"/>
    </source>
</evidence>